<dbReference type="Gene3D" id="1.10.357.10">
    <property type="entry name" value="Tetracycline Repressor, domain 2"/>
    <property type="match status" value="1"/>
</dbReference>
<sequence>MVRTPDLARRRELLDALVTECAENGVGGRSLRELADAVGTSHRMLLHHFGSREELLLAVVDDVERKQMALLHELAADGRQERRGTVTGGGMSGFAAMWAHLRKPELRGLERLFFECYARGAQGESPFTTMLPAAVDRWLAMAQTDAQADPAMARLGLAVTRGLLLDLAGTDDDAGVEAAAQHFIALIGAHENSSD</sequence>
<protein>
    <submittedName>
        <fullName evidence="4">TetR family transcriptional regulator</fullName>
    </submittedName>
</protein>
<dbReference type="EMBL" id="AP022596">
    <property type="protein sequence ID" value="BBY63641.1"/>
    <property type="molecule type" value="Genomic_DNA"/>
</dbReference>
<dbReference type="GO" id="GO:0003677">
    <property type="term" value="F:DNA binding"/>
    <property type="evidence" value="ECO:0007669"/>
    <property type="project" value="UniProtKB-UniRule"/>
</dbReference>
<feature type="DNA-binding region" description="H-T-H motif" evidence="2">
    <location>
        <begin position="30"/>
        <end position="49"/>
    </location>
</feature>
<evidence type="ECO:0000256" key="2">
    <source>
        <dbReference type="PROSITE-ProRule" id="PRU00335"/>
    </source>
</evidence>
<evidence type="ECO:0000313" key="5">
    <source>
        <dbReference type="Proteomes" id="UP000467148"/>
    </source>
</evidence>
<dbReference type="SUPFAM" id="SSF46689">
    <property type="entry name" value="Homeodomain-like"/>
    <property type="match status" value="1"/>
</dbReference>
<keyword evidence="1 2" id="KW-0238">DNA-binding</keyword>
<accession>A0A7I7T555</accession>
<evidence type="ECO:0000259" key="3">
    <source>
        <dbReference type="PROSITE" id="PS50977"/>
    </source>
</evidence>
<evidence type="ECO:0000256" key="1">
    <source>
        <dbReference type="ARBA" id="ARBA00023125"/>
    </source>
</evidence>
<dbReference type="InterPro" id="IPR001647">
    <property type="entry name" value="HTH_TetR"/>
</dbReference>
<dbReference type="InterPro" id="IPR009057">
    <property type="entry name" value="Homeodomain-like_sf"/>
</dbReference>
<dbReference type="AlphaFoldDB" id="A0A7I7T555"/>
<dbReference type="PROSITE" id="PS50977">
    <property type="entry name" value="HTH_TETR_2"/>
    <property type="match status" value="1"/>
</dbReference>
<dbReference type="RefSeq" id="WP_163747275.1">
    <property type="nucleotide sequence ID" value="NZ_AP022596.1"/>
</dbReference>
<reference evidence="4 5" key="1">
    <citation type="journal article" date="2019" name="Emerg. Microbes Infect.">
        <title>Comprehensive subspecies identification of 175 nontuberculous mycobacteria species based on 7547 genomic profiles.</title>
        <authorList>
            <person name="Matsumoto Y."/>
            <person name="Kinjo T."/>
            <person name="Motooka D."/>
            <person name="Nabeya D."/>
            <person name="Jung N."/>
            <person name="Uechi K."/>
            <person name="Horii T."/>
            <person name="Iida T."/>
            <person name="Fujita J."/>
            <person name="Nakamura S."/>
        </authorList>
    </citation>
    <scope>NUCLEOTIDE SEQUENCE [LARGE SCALE GENOMIC DNA]</scope>
    <source>
        <strain evidence="4 5">JCM 30396</strain>
    </source>
</reference>
<dbReference type="KEGG" id="mhev:MHEL_18840"/>
<feature type="domain" description="HTH tetR-type" evidence="3">
    <location>
        <begin position="7"/>
        <end position="67"/>
    </location>
</feature>
<gene>
    <name evidence="4" type="ORF">MHEL_18840</name>
</gene>
<dbReference type="Pfam" id="PF00440">
    <property type="entry name" value="TetR_N"/>
    <property type="match status" value="1"/>
</dbReference>
<keyword evidence="5" id="KW-1185">Reference proteome</keyword>
<name>A0A7I7T555_9MYCO</name>
<proteinExistence type="predicted"/>
<organism evidence="4 5">
    <name type="scientific">Mycolicibacterium helvum</name>
    <dbReference type="NCBI Taxonomy" id="1534349"/>
    <lineage>
        <taxon>Bacteria</taxon>
        <taxon>Bacillati</taxon>
        <taxon>Actinomycetota</taxon>
        <taxon>Actinomycetes</taxon>
        <taxon>Mycobacteriales</taxon>
        <taxon>Mycobacteriaceae</taxon>
        <taxon>Mycolicibacterium</taxon>
    </lineage>
</organism>
<dbReference type="Proteomes" id="UP000467148">
    <property type="component" value="Chromosome"/>
</dbReference>
<evidence type="ECO:0000313" key="4">
    <source>
        <dbReference type="EMBL" id="BBY63641.1"/>
    </source>
</evidence>